<dbReference type="GeneID" id="39847077"/>
<dbReference type="STRING" id="1457250.GCA_000755225_03182"/>
<gene>
    <name evidence="1" type="ORF">DV733_04390</name>
</gene>
<dbReference type="EMBL" id="CP031310">
    <property type="protein sequence ID" value="QCC50524.1"/>
    <property type="molecule type" value="Genomic_DNA"/>
</dbReference>
<dbReference type="CDD" id="cd05018">
    <property type="entry name" value="CoxG"/>
    <property type="match status" value="1"/>
</dbReference>
<name>A0A4D6H8X4_9EURY</name>
<evidence type="ECO:0000313" key="1">
    <source>
        <dbReference type="EMBL" id="QCC50524.1"/>
    </source>
</evidence>
<dbReference type="OrthoDB" id="233021at2157"/>
<dbReference type="InterPro" id="IPR010419">
    <property type="entry name" value="CO_DH_gsu"/>
</dbReference>
<organism evidence="1 2">
    <name type="scientific">Halapricum salinum</name>
    <dbReference type="NCBI Taxonomy" id="1457250"/>
    <lineage>
        <taxon>Archaea</taxon>
        <taxon>Methanobacteriati</taxon>
        <taxon>Methanobacteriota</taxon>
        <taxon>Stenosarchaea group</taxon>
        <taxon>Halobacteria</taxon>
        <taxon>Halobacteriales</taxon>
        <taxon>Haloarculaceae</taxon>
        <taxon>Halapricum</taxon>
    </lineage>
</organism>
<dbReference type="Proteomes" id="UP000296706">
    <property type="component" value="Chromosome"/>
</dbReference>
<dbReference type="RefSeq" id="WP_049993972.1">
    <property type="nucleotide sequence ID" value="NZ_CP031310.1"/>
</dbReference>
<keyword evidence="2" id="KW-1185">Reference proteome</keyword>
<dbReference type="SUPFAM" id="SSF55961">
    <property type="entry name" value="Bet v1-like"/>
    <property type="match status" value="1"/>
</dbReference>
<dbReference type="KEGG" id="hsn:DV733_04390"/>
<dbReference type="PANTHER" id="PTHR38588:SF1">
    <property type="entry name" value="BLL0334 PROTEIN"/>
    <property type="match status" value="1"/>
</dbReference>
<protein>
    <recommendedName>
        <fullName evidence="3">Carbon monoxide dehydrogenase</fullName>
    </recommendedName>
</protein>
<dbReference type="AlphaFoldDB" id="A0A4D6H8X4"/>
<evidence type="ECO:0008006" key="3">
    <source>
        <dbReference type="Google" id="ProtNLM"/>
    </source>
</evidence>
<dbReference type="PANTHER" id="PTHR38588">
    <property type="entry name" value="BLL0334 PROTEIN"/>
    <property type="match status" value="1"/>
</dbReference>
<evidence type="ECO:0000313" key="2">
    <source>
        <dbReference type="Proteomes" id="UP000296706"/>
    </source>
</evidence>
<sequence length="149" mass="16537">MEYDGTATIPAPREAVWEPVTDPEALTACVMGATEIERVSERHYEGVIHQSVAGITVTMEGDVRIETLERPERLTFSAVGTDSRTNARMDADVEVTLAEEGDQTRMDYHVDIRFAGKLATLGSRLLRRQINANVETYFDNLAEYAGEEG</sequence>
<dbReference type="Gene3D" id="3.30.530.20">
    <property type="match status" value="1"/>
</dbReference>
<dbReference type="InterPro" id="IPR023393">
    <property type="entry name" value="START-like_dom_sf"/>
</dbReference>
<dbReference type="Pfam" id="PF06240">
    <property type="entry name" value="COXG"/>
    <property type="match status" value="1"/>
</dbReference>
<reference evidence="1 2" key="1">
    <citation type="journal article" date="2019" name="Nat. Commun.">
        <title>A new type of DNA phosphorothioation-based antiviral system in archaea.</title>
        <authorList>
            <person name="Xiong L."/>
            <person name="Liu S."/>
            <person name="Chen S."/>
            <person name="Xiao Y."/>
            <person name="Zhu B."/>
            <person name="Gao Y."/>
            <person name="Zhang Y."/>
            <person name="Chen B."/>
            <person name="Luo J."/>
            <person name="Deng Z."/>
            <person name="Chen X."/>
            <person name="Wang L."/>
            <person name="Chen S."/>
        </authorList>
    </citation>
    <scope>NUCLEOTIDE SEQUENCE [LARGE SCALE GENOMIC DNA]</scope>
    <source>
        <strain evidence="1 2">CBA1105</strain>
    </source>
</reference>
<accession>A0A4D6H8X4</accession>
<proteinExistence type="predicted"/>